<evidence type="ECO:0000256" key="4">
    <source>
        <dbReference type="ARBA" id="ARBA00022496"/>
    </source>
</evidence>
<dbReference type="InterPro" id="IPR037066">
    <property type="entry name" value="Plug_dom_sf"/>
</dbReference>
<evidence type="ECO:0000256" key="5">
    <source>
        <dbReference type="ARBA" id="ARBA00022692"/>
    </source>
</evidence>
<dbReference type="Gene3D" id="2.40.170.20">
    <property type="entry name" value="TonB-dependent receptor, beta-barrel domain"/>
    <property type="match status" value="1"/>
</dbReference>
<keyword evidence="9 13" id="KW-0798">TonB box</keyword>
<comment type="similarity">
    <text evidence="12 13">Belongs to the TonB-dependent receptor family.</text>
</comment>
<dbReference type="Pfam" id="PF00593">
    <property type="entry name" value="TonB_dep_Rec_b-barrel"/>
    <property type="match status" value="1"/>
</dbReference>
<accession>A0ABV9LY01</accession>
<dbReference type="InterPro" id="IPR039426">
    <property type="entry name" value="TonB-dep_rcpt-like"/>
</dbReference>
<dbReference type="InterPro" id="IPR036942">
    <property type="entry name" value="Beta-barrel_TonB_sf"/>
</dbReference>
<evidence type="ECO:0000256" key="1">
    <source>
        <dbReference type="ARBA" id="ARBA00004571"/>
    </source>
</evidence>
<reference evidence="18" key="1">
    <citation type="journal article" date="2019" name="Int. J. Syst. Evol. Microbiol.">
        <title>The Global Catalogue of Microorganisms (GCM) 10K type strain sequencing project: providing services to taxonomists for standard genome sequencing and annotation.</title>
        <authorList>
            <consortium name="The Broad Institute Genomics Platform"/>
            <consortium name="The Broad Institute Genome Sequencing Center for Infectious Disease"/>
            <person name="Wu L."/>
            <person name="Ma J."/>
        </authorList>
    </citation>
    <scope>NUCLEOTIDE SEQUENCE [LARGE SCALE GENOMIC DNA]</scope>
    <source>
        <strain evidence="18">KACC 12507</strain>
    </source>
</reference>
<dbReference type="Proteomes" id="UP001595897">
    <property type="component" value="Unassembled WGS sequence"/>
</dbReference>
<feature type="signal peptide" evidence="14">
    <location>
        <begin position="1"/>
        <end position="23"/>
    </location>
</feature>
<keyword evidence="8" id="KW-0406">Ion transport</keyword>
<evidence type="ECO:0000256" key="9">
    <source>
        <dbReference type="ARBA" id="ARBA00023077"/>
    </source>
</evidence>
<proteinExistence type="inferred from homology"/>
<feature type="domain" description="TonB-dependent receptor-like beta-barrel" evidence="15">
    <location>
        <begin position="181"/>
        <end position="649"/>
    </location>
</feature>
<dbReference type="RefSeq" id="WP_382409914.1">
    <property type="nucleotide sequence ID" value="NZ_JBHSGU010000009.1"/>
</dbReference>
<dbReference type="Pfam" id="PF07715">
    <property type="entry name" value="Plug"/>
    <property type="match status" value="1"/>
</dbReference>
<keyword evidence="6 14" id="KW-0732">Signal</keyword>
<evidence type="ECO:0000256" key="2">
    <source>
        <dbReference type="ARBA" id="ARBA00022448"/>
    </source>
</evidence>
<evidence type="ECO:0000256" key="12">
    <source>
        <dbReference type="PROSITE-ProRule" id="PRU01360"/>
    </source>
</evidence>
<dbReference type="SUPFAM" id="SSF56935">
    <property type="entry name" value="Porins"/>
    <property type="match status" value="1"/>
</dbReference>
<sequence>MIRLTQLLLAFVLLSLNVAHLHAQTPRASDDLTDIEVISVTASKRLQALNDVSASVSVIDRASIERIEAQHINQVLSRVAGTWISRGNGQEHLTAIRSPVLTGAGGCGAFFMALDGISLRGPGFCNANQLFDANSEQAGRIEVLKGPASTLYGTNAVHGAINIITQDAFDQNESTLGLQVGAYDFARLSTQLGWQNNTQALRLLSHIEQENGYQTNSGYDQQKATVIYQQRSDTWDVKSVLDVSNLHQETAGFIRGFESYKDEEFRRINPNPEAFRDAKSLRFYTRLTRDFNNSTVSFTPYVRWNEMTFLQHFLPWQALEENSHSSLGLQVQYDTQFAGAQWISGIDIDATFANLNETQAEDFSPNIPAGDHYDYDVDATALAAFTQAQWQWDAFALKLGGRLERTQYDYDNLLEGNSACAPSVAVCRFTRPPDQRISFSAFSPSATLEYRVSEHIFSYLKYSKGFRAPEATELFRLQNNQFTTDFEEVDIDAFELGMRVDYQTHSLHASIYDMHKNNVIIRDTQRQNIAGGETAHQGFELEYMWHISERLRASSNLTWQKHTYQNDIAISNESIKGNRVDTSPNQMYGARVNWQATDTLEAELAWQYLSDYYLDPENTAEYEGHSLLDLSINVAINKKVSAKISVFNLTDEDYAERADFAFGGYRYFVGQPRRAFVSVNWII</sequence>
<keyword evidence="4" id="KW-0410">Iron transport</keyword>
<comment type="subcellular location">
    <subcellularLocation>
        <location evidence="1 12">Cell outer membrane</location>
        <topology evidence="1 12">Multi-pass membrane protein</topology>
    </subcellularLocation>
</comment>
<evidence type="ECO:0000256" key="11">
    <source>
        <dbReference type="ARBA" id="ARBA00023237"/>
    </source>
</evidence>
<evidence type="ECO:0000256" key="6">
    <source>
        <dbReference type="ARBA" id="ARBA00022729"/>
    </source>
</evidence>
<keyword evidence="3 12" id="KW-1134">Transmembrane beta strand</keyword>
<dbReference type="PANTHER" id="PTHR32552">
    <property type="entry name" value="FERRICHROME IRON RECEPTOR-RELATED"/>
    <property type="match status" value="1"/>
</dbReference>
<gene>
    <name evidence="17" type="ORF">ACFO4O_14845</name>
</gene>
<keyword evidence="5 12" id="KW-0812">Transmembrane</keyword>
<name>A0ABV9LY01_9ALTE</name>
<organism evidence="17 18">
    <name type="scientific">Glaciecola siphonariae</name>
    <dbReference type="NCBI Taxonomy" id="521012"/>
    <lineage>
        <taxon>Bacteria</taxon>
        <taxon>Pseudomonadati</taxon>
        <taxon>Pseudomonadota</taxon>
        <taxon>Gammaproteobacteria</taxon>
        <taxon>Alteromonadales</taxon>
        <taxon>Alteromonadaceae</taxon>
        <taxon>Glaciecola</taxon>
    </lineage>
</organism>
<protein>
    <submittedName>
        <fullName evidence="17">TonB-dependent receptor</fullName>
    </submittedName>
</protein>
<evidence type="ECO:0000256" key="3">
    <source>
        <dbReference type="ARBA" id="ARBA00022452"/>
    </source>
</evidence>
<dbReference type="EMBL" id="JBHSGU010000009">
    <property type="protein sequence ID" value="MFC4701442.1"/>
    <property type="molecule type" value="Genomic_DNA"/>
</dbReference>
<evidence type="ECO:0000256" key="7">
    <source>
        <dbReference type="ARBA" id="ARBA00023004"/>
    </source>
</evidence>
<dbReference type="InterPro" id="IPR012910">
    <property type="entry name" value="Plug_dom"/>
</dbReference>
<dbReference type="InterPro" id="IPR000531">
    <property type="entry name" value="Beta-barrel_TonB"/>
</dbReference>
<keyword evidence="18" id="KW-1185">Reference proteome</keyword>
<keyword evidence="2 12" id="KW-0813">Transport</keyword>
<evidence type="ECO:0000256" key="13">
    <source>
        <dbReference type="RuleBase" id="RU003357"/>
    </source>
</evidence>
<evidence type="ECO:0000313" key="17">
    <source>
        <dbReference type="EMBL" id="MFC4701442.1"/>
    </source>
</evidence>
<dbReference type="Gene3D" id="2.170.130.10">
    <property type="entry name" value="TonB-dependent receptor, plug domain"/>
    <property type="match status" value="1"/>
</dbReference>
<evidence type="ECO:0000313" key="18">
    <source>
        <dbReference type="Proteomes" id="UP001595897"/>
    </source>
</evidence>
<keyword evidence="17" id="KW-0675">Receptor</keyword>
<comment type="caution">
    <text evidence="17">The sequence shown here is derived from an EMBL/GenBank/DDBJ whole genome shotgun (WGS) entry which is preliminary data.</text>
</comment>
<evidence type="ECO:0000259" key="16">
    <source>
        <dbReference type="Pfam" id="PF07715"/>
    </source>
</evidence>
<keyword evidence="10 12" id="KW-0472">Membrane</keyword>
<keyword evidence="11 12" id="KW-0998">Cell outer membrane</keyword>
<evidence type="ECO:0000256" key="8">
    <source>
        <dbReference type="ARBA" id="ARBA00023065"/>
    </source>
</evidence>
<evidence type="ECO:0000256" key="10">
    <source>
        <dbReference type="ARBA" id="ARBA00023136"/>
    </source>
</evidence>
<keyword evidence="7" id="KW-0408">Iron</keyword>
<dbReference type="PANTHER" id="PTHR32552:SF68">
    <property type="entry name" value="FERRICHROME OUTER MEMBRANE TRANSPORTER_PHAGE RECEPTOR"/>
    <property type="match status" value="1"/>
</dbReference>
<dbReference type="PROSITE" id="PS52016">
    <property type="entry name" value="TONB_DEPENDENT_REC_3"/>
    <property type="match status" value="1"/>
</dbReference>
<evidence type="ECO:0000256" key="14">
    <source>
        <dbReference type="SAM" id="SignalP"/>
    </source>
</evidence>
<evidence type="ECO:0000259" key="15">
    <source>
        <dbReference type="Pfam" id="PF00593"/>
    </source>
</evidence>
<feature type="domain" description="TonB-dependent receptor plug" evidence="16">
    <location>
        <begin position="49"/>
        <end position="160"/>
    </location>
</feature>
<feature type="chain" id="PRO_5046713522" evidence="14">
    <location>
        <begin position="24"/>
        <end position="683"/>
    </location>
</feature>